<dbReference type="EnsemblProtists" id="EKX45722">
    <property type="protein sequence ID" value="EKX45722"/>
    <property type="gene ID" value="GUITHDRAFT_71207"/>
</dbReference>
<dbReference type="KEGG" id="gtt:GUITHDRAFT_71207"/>
<accession>L1JBN8</accession>
<name>L1JBN8_GUITC</name>
<dbReference type="GO" id="GO:0005975">
    <property type="term" value="P:carbohydrate metabolic process"/>
    <property type="evidence" value="ECO:0007669"/>
    <property type="project" value="InterPro"/>
</dbReference>
<dbReference type="Gene3D" id="3.20.20.70">
    <property type="entry name" value="Aldolase class I"/>
    <property type="match status" value="1"/>
</dbReference>
<comment type="cofactor">
    <cofactor evidence="3">
        <name>Co(2+)</name>
        <dbReference type="ChEBI" id="CHEBI:48828"/>
    </cofactor>
</comment>
<feature type="binding site" evidence="13">
    <location>
        <position position="13"/>
    </location>
    <ligand>
        <name>substrate</name>
    </ligand>
</feature>
<feature type="binding site" evidence="13">
    <location>
        <begin position="201"/>
        <end position="202"/>
    </location>
    <ligand>
        <name>substrate</name>
    </ligand>
</feature>
<feature type="active site" description="Proton donor" evidence="11">
    <location>
        <position position="179"/>
    </location>
</feature>
<dbReference type="EC" id="5.1.3.1" evidence="7 10"/>
<dbReference type="InterPro" id="IPR000056">
    <property type="entry name" value="Ribul_P_3_epim-like"/>
</dbReference>
<evidence type="ECO:0000256" key="7">
    <source>
        <dbReference type="ARBA" id="ARBA00013188"/>
    </source>
</evidence>
<dbReference type="STRING" id="905079.L1JBN8"/>
<dbReference type="EMBL" id="JH992998">
    <property type="protein sequence ID" value="EKX45722.1"/>
    <property type="molecule type" value="Genomic_DNA"/>
</dbReference>
<evidence type="ECO:0000256" key="2">
    <source>
        <dbReference type="ARBA" id="ARBA00001936"/>
    </source>
</evidence>
<sequence>MSFHTRSPAILPSLLACDLAKLADEANRVAPTSEDYVHLDVMDGHFVPNLSWGAPVIKCLKPHSKAFFDVHLMVSEPAKWVKDMAEAGANMFTFHIEVMKDEQETRSLIQAIKAANMKCGIAVKPKTAVSTVFPFVDDLDLVLVMTVEPGFGGQAFMADMMPKVEELREKFPNLDVEVDGGIGPNNIDECAKAGANWIVAGSSVFKAKNPQEVIVSMKRSIEKHGNGKADADLTPLPA</sequence>
<evidence type="ECO:0000256" key="11">
    <source>
        <dbReference type="PIRSR" id="PIRSR001461-1"/>
    </source>
</evidence>
<protein>
    <recommendedName>
        <fullName evidence="7 10">Ribulose-phosphate 3-epimerase</fullName>
        <ecNumber evidence="7 10">5.1.3.1</ecNumber>
    </recommendedName>
</protein>
<dbReference type="FunFam" id="3.20.20.70:FF:000171">
    <property type="entry name" value="Ribulose-phosphate 3-epimerase"/>
    <property type="match status" value="1"/>
</dbReference>
<reference evidence="14 16" key="1">
    <citation type="journal article" date="2012" name="Nature">
        <title>Algal genomes reveal evolutionary mosaicism and the fate of nucleomorphs.</title>
        <authorList>
            <consortium name="DOE Joint Genome Institute"/>
            <person name="Curtis B.A."/>
            <person name="Tanifuji G."/>
            <person name="Burki F."/>
            <person name="Gruber A."/>
            <person name="Irimia M."/>
            <person name="Maruyama S."/>
            <person name="Arias M.C."/>
            <person name="Ball S.G."/>
            <person name="Gile G.H."/>
            <person name="Hirakawa Y."/>
            <person name="Hopkins J.F."/>
            <person name="Kuo A."/>
            <person name="Rensing S.A."/>
            <person name="Schmutz J."/>
            <person name="Symeonidi A."/>
            <person name="Elias M."/>
            <person name="Eveleigh R.J."/>
            <person name="Herman E.K."/>
            <person name="Klute M.J."/>
            <person name="Nakayama T."/>
            <person name="Obornik M."/>
            <person name="Reyes-Prieto A."/>
            <person name="Armbrust E.V."/>
            <person name="Aves S.J."/>
            <person name="Beiko R.G."/>
            <person name="Coutinho P."/>
            <person name="Dacks J.B."/>
            <person name="Durnford D.G."/>
            <person name="Fast N.M."/>
            <person name="Green B.R."/>
            <person name="Grisdale C.J."/>
            <person name="Hempel F."/>
            <person name="Henrissat B."/>
            <person name="Hoppner M.P."/>
            <person name="Ishida K."/>
            <person name="Kim E."/>
            <person name="Koreny L."/>
            <person name="Kroth P.G."/>
            <person name="Liu Y."/>
            <person name="Malik S.B."/>
            <person name="Maier U.G."/>
            <person name="McRose D."/>
            <person name="Mock T."/>
            <person name="Neilson J.A."/>
            <person name="Onodera N.T."/>
            <person name="Poole A.M."/>
            <person name="Pritham E.J."/>
            <person name="Richards T.A."/>
            <person name="Rocap G."/>
            <person name="Roy S.W."/>
            <person name="Sarai C."/>
            <person name="Schaack S."/>
            <person name="Shirato S."/>
            <person name="Slamovits C.H."/>
            <person name="Spencer D.F."/>
            <person name="Suzuki S."/>
            <person name="Worden A.Z."/>
            <person name="Zauner S."/>
            <person name="Barry K."/>
            <person name="Bell C."/>
            <person name="Bharti A.K."/>
            <person name="Crow J.A."/>
            <person name="Grimwood J."/>
            <person name="Kramer R."/>
            <person name="Lindquist E."/>
            <person name="Lucas S."/>
            <person name="Salamov A."/>
            <person name="McFadden G.I."/>
            <person name="Lane C.E."/>
            <person name="Keeling P.J."/>
            <person name="Gray M.W."/>
            <person name="Grigoriev I.V."/>
            <person name="Archibald J.M."/>
        </authorList>
    </citation>
    <scope>NUCLEOTIDE SEQUENCE</scope>
    <source>
        <strain evidence="14 16">CCMP2712</strain>
    </source>
</reference>
<proteinExistence type="inferred from homology"/>
<reference evidence="16" key="2">
    <citation type="submission" date="2012-11" db="EMBL/GenBank/DDBJ databases">
        <authorList>
            <person name="Kuo A."/>
            <person name="Curtis B.A."/>
            <person name="Tanifuji G."/>
            <person name="Burki F."/>
            <person name="Gruber A."/>
            <person name="Irimia M."/>
            <person name="Maruyama S."/>
            <person name="Arias M.C."/>
            <person name="Ball S.G."/>
            <person name="Gile G.H."/>
            <person name="Hirakawa Y."/>
            <person name="Hopkins J.F."/>
            <person name="Rensing S.A."/>
            <person name="Schmutz J."/>
            <person name="Symeonidi A."/>
            <person name="Elias M."/>
            <person name="Eveleigh R.J."/>
            <person name="Herman E.K."/>
            <person name="Klute M.J."/>
            <person name="Nakayama T."/>
            <person name="Obornik M."/>
            <person name="Reyes-Prieto A."/>
            <person name="Armbrust E.V."/>
            <person name="Aves S.J."/>
            <person name="Beiko R.G."/>
            <person name="Coutinho P."/>
            <person name="Dacks J.B."/>
            <person name="Durnford D.G."/>
            <person name="Fast N.M."/>
            <person name="Green B.R."/>
            <person name="Grisdale C."/>
            <person name="Hempe F."/>
            <person name="Henrissat B."/>
            <person name="Hoppner M.P."/>
            <person name="Ishida K.-I."/>
            <person name="Kim E."/>
            <person name="Koreny L."/>
            <person name="Kroth P.G."/>
            <person name="Liu Y."/>
            <person name="Malik S.-B."/>
            <person name="Maier U.G."/>
            <person name="McRose D."/>
            <person name="Mock T."/>
            <person name="Neilson J.A."/>
            <person name="Onodera N.T."/>
            <person name="Poole A.M."/>
            <person name="Pritham E.J."/>
            <person name="Richards T.A."/>
            <person name="Rocap G."/>
            <person name="Roy S.W."/>
            <person name="Sarai C."/>
            <person name="Schaack S."/>
            <person name="Shirato S."/>
            <person name="Slamovits C.H."/>
            <person name="Spencer D.F."/>
            <person name="Suzuki S."/>
            <person name="Worden A.Z."/>
            <person name="Zauner S."/>
            <person name="Barry K."/>
            <person name="Bell C."/>
            <person name="Bharti A.K."/>
            <person name="Crow J.A."/>
            <person name="Grimwood J."/>
            <person name="Kramer R."/>
            <person name="Lindquist E."/>
            <person name="Lucas S."/>
            <person name="Salamov A."/>
            <person name="McFadden G.I."/>
            <person name="Lane C.E."/>
            <person name="Keeling P.J."/>
            <person name="Gray M.W."/>
            <person name="Grigoriev I.V."/>
            <person name="Archibald J.M."/>
        </authorList>
    </citation>
    <scope>NUCLEOTIDE SEQUENCE</scope>
    <source>
        <strain evidence="16">CCMP2712</strain>
    </source>
</reference>
<dbReference type="PROSITE" id="PS01085">
    <property type="entry name" value="RIBUL_P_3_EPIMER_1"/>
    <property type="match status" value="1"/>
</dbReference>
<evidence type="ECO:0000256" key="6">
    <source>
        <dbReference type="ARBA" id="ARBA00009541"/>
    </source>
</evidence>
<comment type="cofactor">
    <cofactor evidence="12">
        <name>a divalent metal cation</name>
        <dbReference type="ChEBI" id="CHEBI:60240"/>
    </cofactor>
    <text evidence="12">Binds 1 divalent metal cation per subunit.</text>
</comment>
<dbReference type="NCBIfam" id="TIGR01163">
    <property type="entry name" value="rpe"/>
    <property type="match status" value="1"/>
</dbReference>
<dbReference type="OrthoDB" id="1927044at2759"/>
<dbReference type="PIRSF" id="PIRSF001461">
    <property type="entry name" value="RPE"/>
    <property type="match status" value="1"/>
</dbReference>
<dbReference type="InterPro" id="IPR011060">
    <property type="entry name" value="RibuloseP-bd_barrel"/>
</dbReference>
<evidence type="ECO:0000313" key="14">
    <source>
        <dbReference type="EMBL" id="EKX45722.1"/>
    </source>
</evidence>
<evidence type="ECO:0000313" key="15">
    <source>
        <dbReference type="EnsemblProtists" id="EKX45722"/>
    </source>
</evidence>
<keyword evidence="10" id="KW-0119">Carbohydrate metabolism</keyword>
<comment type="cofactor">
    <cofactor evidence="2">
        <name>Mn(2+)</name>
        <dbReference type="ChEBI" id="CHEBI:29035"/>
    </cofactor>
</comment>
<comment type="catalytic activity">
    <reaction evidence="1 10">
        <text>D-ribulose 5-phosphate = D-xylulose 5-phosphate</text>
        <dbReference type="Rhea" id="RHEA:13677"/>
        <dbReference type="ChEBI" id="CHEBI:57737"/>
        <dbReference type="ChEBI" id="CHEBI:58121"/>
        <dbReference type="EC" id="5.1.3.1"/>
    </reaction>
</comment>
<comment type="similarity">
    <text evidence="6 10">Belongs to the ribulose-phosphate 3-epimerase family.</text>
</comment>
<dbReference type="CDD" id="cd00429">
    <property type="entry name" value="RPE"/>
    <property type="match status" value="1"/>
</dbReference>
<feature type="binding site" evidence="12">
    <location>
        <position position="40"/>
    </location>
    <ligand>
        <name>a divalent metal cation</name>
        <dbReference type="ChEBI" id="CHEBI:60240"/>
    </ligand>
</feature>
<comment type="cofactor">
    <cofactor evidence="5">
        <name>Fe(2+)</name>
        <dbReference type="ChEBI" id="CHEBI:29033"/>
    </cofactor>
</comment>
<keyword evidence="9 10" id="KW-0413">Isomerase</keyword>
<dbReference type="InterPro" id="IPR013785">
    <property type="entry name" value="Aldolase_TIM"/>
</dbReference>
<dbReference type="PROSITE" id="PS01086">
    <property type="entry name" value="RIBUL_P_3_EPIMER_2"/>
    <property type="match status" value="1"/>
</dbReference>
<keyword evidence="12" id="KW-0464">Manganese</keyword>
<dbReference type="AlphaFoldDB" id="L1JBN8"/>
<reference evidence="15" key="3">
    <citation type="submission" date="2016-03" db="UniProtKB">
        <authorList>
            <consortium name="EnsemblProtists"/>
        </authorList>
    </citation>
    <scope>IDENTIFICATION</scope>
</reference>
<feature type="active site" description="Proton acceptor" evidence="11">
    <location>
        <position position="40"/>
    </location>
</feature>
<dbReference type="eggNOG" id="KOG3111">
    <property type="taxonomic scope" value="Eukaryota"/>
</dbReference>
<evidence type="ECO:0000256" key="8">
    <source>
        <dbReference type="ARBA" id="ARBA00022723"/>
    </source>
</evidence>
<gene>
    <name evidence="14" type="ORF">GUITHDRAFT_71207</name>
</gene>
<evidence type="ECO:0000256" key="12">
    <source>
        <dbReference type="PIRSR" id="PIRSR001461-2"/>
    </source>
</evidence>
<dbReference type="NCBIfam" id="NF004076">
    <property type="entry name" value="PRK05581.1-4"/>
    <property type="match status" value="1"/>
</dbReference>
<dbReference type="OMA" id="CHLMIED"/>
<dbReference type="GO" id="GO:0046872">
    <property type="term" value="F:metal ion binding"/>
    <property type="evidence" value="ECO:0007669"/>
    <property type="project" value="UniProtKB-KW"/>
</dbReference>
<dbReference type="Proteomes" id="UP000011087">
    <property type="component" value="Unassembled WGS sequence"/>
</dbReference>
<dbReference type="HOGENOM" id="CLU_054856_0_1_1"/>
<feature type="binding site" evidence="13">
    <location>
        <begin position="150"/>
        <end position="153"/>
    </location>
    <ligand>
        <name>substrate</name>
    </ligand>
</feature>
<dbReference type="GO" id="GO:0004750">
    <property type="term" value="F:D-ribulose-phosphate 3-epimerase activity"/>
    <property type="evidence" value="ECO:0007669"/>
    <property type="project" value="UniProtKB-EC"/>
</dbReference>
<evidence type="ECO:0000256" key="1">
    <source>
        <dbReference type="ARBA" id="ARBA00001782"/>
    </source>
</evidence>
<evidence type="ECO:0000256" key="10">
    <source>
        <dbReference type="PIRNR" id="PIRNR001461"/>
    </source>
</evidence>
<keyword evidence="8 12" id="KW-0479">Metal-binding</keyword>
<dbReference type="PANTHER" id="PTHR11749">
    <property type="entry name" value="RIBULOSE-5-PHOSPHATE-3-EPIMERASE"/>
    <property type="match status" value="1"/>
</dbReference>
<dbReference type="PaxDb" id="55529-EKX45722"/>
<evidence type="ECO:0000256" key="13">
    <source>
        <dbReference type="PIRSR" id="PIRSR001461-3"/>
    </source>
</evidence>
<feature type="binding site" evidence="12">
    <location>
        <position position="71"/>
    </location>
    <ligand>
        <name>a divalent metal cation</name>
        <dbReference type="ChEBI" id="CHEBI:60240"/>
    </ligand>
</feature>
<dbReference type="RefSeq" id="XP_005832702.1">
    <property type="nucleotide sequence ID" value="XM_005832645.1"/>
</dbReference>
<keyword evidence="16" id="KW-1185">Reference proteome</keyword>
<evidence type="ECO:0000256" key="9">
    <source>
        <dbReference type="ARBA" id="ARBA00023235"/>
    </source>
</evidence>
<keyword evidence="12" id="KW-0170">Cobalt</keyword>
<organism evidence="14">
    <name type="scientific">Guillardia theta (strain CCMP2712)</name>
    <name type="common">Cryptophyte</name>
    <dbReference type="NCBI Taxonomy" id="905079"/>
    <lineage>
        <taxon>Eukaryota</taxon>
        <taxon>Cryptophyceae</taxon>
        <taxon>Pyrenomonadales</taxon>
        <taxon>Geminigeraceae</taxon>
        <taxon>Guillardia</taxon>
    </lineage>
</organism>
<feature type="binding site" evidence="12">
    <location>
        <position position="179"/>
    </location>
    <ligand>
        <name>a divalent metal cation</name>
        <dbReference type="ChEBI" id="CHEBI:60240"/>
    </ligand>
</feature>
<dbReference type="SUPFAM" id="SSF51366">
    <property type="entry name" value="Ribulose-phoshate binding barrel"/>
    <property type="match status" value="1"/>
</dbReference>
<dbReference type="InterPro" id="IPR026019">
    <property type="entry name" value="Ribul_P_3_epim"/>
</dbReference>
<feature type="binding site" evidence="12">
    <location>
        <position position="38"/>
    </location>
    <ligand>
        <name>a divalent metal cation</name>
        <dbReference type="ChEBI" id="CHEBI:60240"/>
    </ligand>
</feature>
<comment type="cofactor">
    <cofactor evidence="4">
        <name>Zn(2+)</name>
        <dbReference type="ChEBI" id="CHEBI:29105"/>
    </cofactor>
</comment>
<evidence type="ECO:0000313" key="16">
    <source>
        <dbReference type="Proteomes" id="UP000011087"/>
    </source>
</evidence>
<evidence type="ECO:0000256" key="5">
    <source>
        <dbReference type="ARBA" id="ARBA00001954"/>
    </source>
</evidence>
<dbReference type="Pfam" id="PF00834">
    <property type="entry name" value="Ribul_P_3_epim"/>
    <property type="match status" value="1"/>
</dbReference>
<feature type="binding site" evidence="13">
    <location>
        <position position="181"/>
    </location>
    <ligand>
        <name>substrate</name>
    </ligand>
</feature>
<dbReference type="HAMAP" id="MF_02227">
    <property type="entry name" value="RPE"/>
    <property type="match status" value="1"/>
</dbReference>
<dbReference type="PROSITE" id="PS51257">
    <property type="entry name" value="PROKAR_LIPOPROTEIN"/>
    <property type="match status" value="1"/>
</dbReference>
<dbReference type="GeneID" id="17302389"/>
<evidence type="ECO:0000256" key="4">
    <source>
        <dbReference type="ARBA" id="ARBA00001947"/>
    </source>
</evidence>
<feature type="binding site" evidence="13">
    <location>
        <position position="71"/>
    </location>
    <ligand>
        <name>substrate</name>
    </ligand>
</feature>
<dbReference type="GO" id="GO:0006098">
    <property type="term" value="P:pentose-phosphate shunt"/>
    <property type="evidence" value="ECO:0007669"/>
    <property type="project" value="InterPro"/>
</dbReference>
<evidence type="ECO:0000256" key="3">
    <source>
        <dbReference type="ARBA" id="ARBA00001941"/>
    </source>
</evidence>
<keyword evidence="12" id="KW-0862">Zinc</keyword>